<reference evidence="2 3" key="1">
    <citation type="journal article" date="2010" name="J. Bacteriol.">
        <title>Genome sequences of Pelagibaca bermudensis HTCC2601T and Maritimibacter alkaliphilus HTCC2654T, the type strains of two marine Roseobacter genera.</title>
        <authorList>
            <person name="Thrash J.C."/>
            <person name="Cho J.C."/>
            <person name="Ferriera S."/>
            <person name="Johnson J."/>
            <person name="Vergin K.L."/>
            <person name="Giovannoni S.J."/>
        </authorList>
    </citation>
    <scope>NUCLEOTIDE SEQUENCE [LARGE SCALE GENOMIC DNA]</scope>
    <source>
        <strain evidence="3">DSM 26914 / JCM 13377 / KCTC 12554 / HTCC2601</strain>
    </source>
</reference>
<dbReference type="HOGENOM" id="CLU_172417_0_0_5"/>
<dbReference type="Pfam" id="PF20056">
    <property type="entry name" value="DUF6455"/>
    <property type="match status" value="1"/>
</dbReference>
<name>Q0FRF8_SALBH</name>
<dbReference type="eggNOG" id="ENOG50336UV">
    <property type="taxonomic scope" value="Bacteria"/>
</dbReference>
<evidence type="ECO:0000313" key="3">
    <source>
        <dbReference type="Proteomes" id="UP000006230"/>
    </source>
</evidence>
<dbReference type="AlphaFoldDB" id="Q0FRF8"/>
<accession>Q0FRF8</accession>
<evidence type="ECO:0000259" key="1">
    <source>
        <dbReference type="Pfam" id="PF20056"/>
    </source>
</evidence>
<dbReference type="STRING" id="314265.R2601_13779"/>
<protein>
    <recommendedName>
        <fullName evidence="1">DUF6455 domain-containing protein</fullName>
    </recommendedName>
</protein>
<keyword evidence="3" id="KW-1185">Reference proteome</keyword>
<gene>
    <name evidence="2" type="ORF">R2601_13779</name>
</gene>
<proteinExistence type="predicted"/>
<sequence>MFDTRPNQPLGETKDHYWLVQRMARANGTDLVSAAEDGTLSQDDWAAMVHRCRACKWAEGCKRWLSHPETELRETPEGCVNRHHFAALQDGMKE</sequence>
<comment type="caution">
    <text evidence="2">The sequence shown here is derived from an EMBL/GenBank/DDBJ whole genome shotgun (WGS) entry which is preliminary data.</text>
</comment>
<dbReference type="Proteomes" id="UP000006230">
    <property type="component" value="Unassembled WGS sequence"/>
</dbReference>
<evidence type="ECO:0000313" key="2">
    <source>
        <dbReference type="EMBL" id="EAU46896.1"/>
    </source>
</evidence>
<dbReference type="RefSeq" id="WP_007795113.1">
    <property type="nucleotide sequence ID" value="NZ_DS022276.1"/>
</dbReference>
<dbReference type="EMBL" id="AATQ01000011">
    <property type="protein sequence ID" value="EAU46896.1"/>
    <property type="molecule type" value="Genomic_DNA"/>
</dbReference>
<feature type="domain" description="DUF6455" evidence="1">
    <location>
        <begin position="9"/>
        <end position="90"/>
    </location>
</feature>
<organism evidence="2 3">
    <name type="scientific">Salipiger bermudensis (strain DSM 26914 / JCM 13377 / KCTC 12554 / HTCC2601)</name>
    <name type="common">Pelagibaca bermudensis</name>
    <dbReference type="NCBI Taxonomy" id="314265"/>
    <lineage>
        <taxon>Bacteria</taxon>
        <taxon>Pseudomonadati</taxon>
        <taxon>Pseudomonadota</taxon>
        <taxon>Alphaproteobacteria</taxon>
        <taxon>Rhodobacterales</taxon>
        <taxon>Roseobacteraceae</taxon>
        <taxon>Salipiger</taxon>
    </lineage>
</organism>
<dbReference type="OrthoDB" id="7689275at2"/>
<dbReference type="InterPro" id="IPR045601">
    <property type="entry name" value="DUF6455"/>
</dbReference>